<accession>A0A498H183</accession>
<dbReference type="GO" id="GO:0031177">
    <property type="term" value="F:phosphopantetheine binding"/>
    <property type="evidence" value="ECO:0007669"/>
    <property type="project" value="TreeGrafter"/>
</dbReference>
<gene>
    <name evidence="1" type="ORF">ABH15_09580</name>
</gene>
<dbReference type="PANTHER" id="PTHR45527:SF1">
    <property type="entry name" value="FATTY ACID SYNTHASE"/>
    <property type="match status" value="1"/>
</dbReference>
<organism evidence="1 2">
    <name type="scientific">Methanoculleus taiwanensis</name>
    <dbReference type="NCBI Taxonomy" id="1550565"/>
    <lineage>
        <taxon>Archaea</taxon>
        <taxon>Methanobacteriati</taxon>
        <taxon>Methanobacteriota</taxon>
        <taxon>Stenosarchaea group</taxon>
        <taxon>Methanomicrobia</taxon>
        <taxon>Methanomicrobiales</taxon>
        <taxon>Methanomicrobiaceae</taxon>
        <taxon>Methanoculleus</taxon>
    </lineage>
</organism>
<dbReference type="OrthoDB" id="106237at2157"/>
<dbReference type="Gene3D" id="3.30.559.30">
    <property type="entry name" value="Nonribosomal peptide synthetase, condensation domain"/>
    <property type="match status" value="1"/>
</dbReference>
<dbReference type="GO" id="GO:0043041">
    <property type="term" value="P:amino acid activation for nonribosomal peptide biosynthetic process"/>
    <property type="evidence" value="ECO:0007669"/>
    <property type="project" value="TreeGrafter"/>
</dbReference>
<name>A0A498H183_9EURY</name>
<dbReference type="PANTHER" id="PTHR45527">
    <property type="entry name" value="NONRIBOSOMAL PEPTIDE SYNTHETASE"/>
    <property type="match status" value="1"/>
</dbReference>
<evidence type="ECO:0000313" key="1">
    <source>
        <dbReference type="EMBL" id="RXE56348.1"/>
    </source>
</evidence>
<dbReference type="EMBL" id="LHQS01000002">
    <property type="protein sequence ID" value="RXE56348.1"/>
    <property type="molecule type" value="Genomic_DNA"/>
</dbReference>
<sequence length="440" mass="48850">MVRLMPAAPVRHPAPTFDVFNVYFERIYDPTMHILFAFDGELDEAVMREATERLIAQNPYLRSRFAVVDGLPVWEEIPGEQWAGAFSLVPAGEDESEPLTVPPAPLDVRSGPQVRVTLYRRRDGDLLAVTCHHGFCDAHGAETIARQLFAVYRGILEDPAFLPAPTDAYDRSTDRILALYSEEERKQAQGEEEPFVDRWRFPVEAVGRGTPRIAYRTLSPERLQAAKAFGRRHGATVNDIIIGAFFLALMRICRDPSDSGAPRSILTSADLRSRYLDRPEACPPMNLSVAFEVSLSIPDGAELADLVGRVTAVMARHKAGSLGLASILFYEAIMAGGVPAVEAFFDGMMERYQESGQKNPVFSNLGIIDPDDYLPVPGKSGRALDLRDVRYLPCVCWPYGFLMTAATFRGRMTLTAAYEEGPYAAATVERFLGYVDEYLP</sequence>
<evidence type="ECO:0000313" key="2">
    <source>
        <dbReference type="Proteomes" id="UP000290932"/>
    </source>
</evidence>
<dbReference type="AlphaFoldDB" id="A0A498H183"/>
<dbReference type="Proteomes" id="UP000290932">
    <property type="component" value="Unassembled WGS sequence"/>
</dbReference>
<dbReference type="RefSeq" id="WP_128694121.1">
    <property type="nucleotide sequence ID" value="NZ_LHQS01000002.1"/>
</dbReference>
<protein>
    <submittedName>
        <fullName evidence="1">Condensation protein</fullName>
    </submittedName>
</protein>
<dbReference type="GO" id="GO:0005737">
    <property type="term" value="C:cytoplasm"/>
    <property type="evidence" value="ECO:0007669"/>
    <property type="project" value="TreeGrafter"/>
</dbReference>
<comment type="caution">
    <text evidence="1">The sequence shown here is derived from an EMBL/GenBank/DDBJ whole genome shotgun (WGS) entry which is preliminary data.</text>
</comment>
<proteinExistence type="predicted"/>
<dbReference type="SUPFAM" id="SSF52777">
    <property type="entry name" value="CoA-dependent acyltransferases"/>
    <property type="match status" value="2"/>
</dbReference>
<dbReference type="Gene3D" id="3.30.559.10">
    <property type="entry name" value="Chloramphenicol acetyltransferase-like domain"/>
    <property type="match status" value="1"/>
</dbReference>
<reference evidence="1 2" key="1">
    <citation type="journal article" date="2015" name="Int. J. Syst. Evol. Microbiol.">
        <title>Methanoculleus taiwanensis sp. nov., a methanogen isolated from deep marine sediment at the deformation front area near Taiwan.</title>
        <authorList>
            <person name="Weng C.Y."/>
            <person name="Chen S.C."/>
            <person name="Lai M.C."/>
            <person name="Wu S.Y."/>
            <person name="Lin S."/>
            <person name="Yang T.F."/>
            <person name="Chen P.C."/>
        </authorList>
    </citation>
    <scope>NUCLEOTIDE SEQUENCE [LARGE SCALE GENOMIC DNA]</scope>
    <source>
        <strain evidence="1 2">CYW4</strain>
    </source>
</reference>
<keyword evidence="2" id="KW-1185">Reference proteome</keyword>
<dbReference type="InterPro" id="IPR023213">
    <property type="entry name" value="CAT-like_dom_sf"/>
</dbReference>
<dbReference type="GO" id="GO:0044550">
    <property type="term" value="P:secondary metabolite biosynthetic process"/>
    <property type="evidence" value="ECO:0007669"/>
    <property type="project" value="TreeGrafter"/>
</dbReference>